<organism evidence="8 9">
    <name type="scientific">Aspergillus nanangensis</name>
    <dbReference type="NCBI Taxonomy" id="2582783"/>
    <lineage>
        <taxon>Eukaryota</taxon>
        <taxon>Fungi</taxon>
        <taxon>Dikarya</taxon>
        <taxon>Ascomycota</taxon>
        <taxon>Pezizomycotina</taxon>
        <taxon>Eurotiomycetes</taxon>
        <taxon>Eurotiomycetidae</taxon>
        <taxon>Eurotiales</taxon>
        <taxon>Aspergillaceae</taxon>
        <taxon>Aspergillus</taxon>
        <taxon>Aspergillus subgen. Circumdati</taxon>
    </lineage>
</organism>
<protein>
    <recommendedName>
        <fullName evidence="7">Zn(2)-C6 fungal-type domain-containing protein</fullName>
    </recommendedName>
</protein>
<proteinExistence type="predicted"/>
<dbReference type="InterPro" id="IPR007219">
    <property type="entry name" value="XnlR_reg_dom"/>
</dbReference>
<dbReference type="PANTHER" id="PTHR47425:SF3">
    <property type="entry name" value="ZN(II)2CYS6 TRANSCRIPTION FACTOR (EUROFUNG)"/>
    <property type="match status" value="1"/>
</dbReference>
<dbReference type="SMART" id="SM00066">
    <property type="entry name" value="GAL4"/>
    <property type="match status" value="1"/>
</dbReference>
<dbReference type="Pfam" id="PF00172">
    <property type="entry name" value="Zn_clus"/>
    <property type="match status" value="1"/>
</dbReference>
<evidence type="ECO:0000259" key="7">
    <source>
        <dbReference type="PROSITE" id="PS50048"/>
    </source>
</evidence>
<evidence type="ECO:0000256" key="1">
    <source>
        <dbReference type="ARBA" id="ARBA00022723"/>
    </source>
</evidence>
<feature type="region of interest" description="Disordered" evidence="6">
    <location>
        <begin position="98"/>
        <end position="120"/>
    </location>
</feature>
<keyword evidence="5" id="KW-0539">Nucleus</keyword>
<dbReference type="CDD" id="cd00067">
    <property type="entry name" value="GAL4"/>
    <property type="match status" value="1"/>
</dbReference>
<dbReference type="PROSITE" id="PS00463">
    <property type="entry name" value="ZN2_CY6_FUNGAL_1"/>
    <property type="match status" value="1"/>
</dbReference>
<gene>
    <name evidence="8" type="ORF">FE257_000017</name>
</gene>
<dbReference type="Proteomes" id="UP001194746">
    <property type="component" value="Unassembled WGS sequence"/>
</dbReference>
<dbReference type="InterPro" id="IPR001138">
    <property type="entry name" value="Zn2Cys6_DnaBD"/>
</dbReference>
<dbReference type="GO" id="GO:0008270">
    <property type="term" value="F:zinc ion binding"/>
    <property type="evidence" value="ECO:0007669"/>
    <property type="project" value="InterPro"/>
</dbReference>
<keyword evidence="3" id="KW-0238">DNA-binding</keyword>
<keyword evidence="4" id="KW-0804">Transcription</keyword>
<dbReference type="InterPro" id="IPR036864">
    <property type="entry name" value="Zn2-C6_fun-type_DNA-bd_sf"/>
</dbReference>
<dbReference type="GO" id="GO:0009893">
    <property type="term" value="P:positive regulation of metabolic process"/>
    <property type="evidence" value="ECO:0007669"/>
    <property type="project" value="UniProtKB-ARBA"/>
</dbReference>
<dbReference type="EMBL" id="VCAU01000001">
    <property type="protein sequence ID" value="KAF9895115.1"/>
    <property type="molecule type" value="Genomic_DNA"/>
</dbReference>
<accession>A0AAD4CYK7</accession>
<sequence>MSGRRYRSTIACQNCRQRKVRCTVTVTGIPCIGCSQDGSECILQRRRGLRNSDQSLLFVGRPRGSPIPDGDSRLVQSSPVTPNMPAHLAMQSPEARLSEIPQPTNTGRINDTQSLPGSNRDREWELSGATIANASLQPQGQRPFYTGDHTGFTPVLDVMAPEDAVPRHILLPSSIPVSLSRQDREFLQYKGCLDLPPNQICVVLLQKYFHHVHPLIPVVEPAEILKFQHSSHAKDCNLLLLWAVFFLAVNFIPKDTVIAAGFPGRMEMKASFFGRAKCMYDNGGETDKIVKLQAAVLLGFWYSEEDDYTQPWYWTGIAVNLCFIMGLHRNPDSTRSNPSITGRRRSLWRRLWWSCFFRDCWLGLTLGRPLRICLNDCTTPMLSLADIVSDLNDIPQEIRDTYIPRDFVQLSEHWIILLRLSQFLGEILTLNYQPHVPRPNIQQIEALESRLLQLRLPQKEDRDQCPLLAFSFYHLQLHYQSALITFYRPCLTKQPEGLPDSVIESWQTRVHNKINSAAFQTNAILDSLTREKLLTFTCPMTPPLLVPAMHIHLLNCKSDDPLSRQLGLNKVEFCMLVLKQMQEAYTVASVYRGIFAEAIRRLFPTHGNDAMQVNSGMSELPLQLAHGAHDFSMDSLPSEGLIDELLQESSFFNVWESLAMMQ</sequence>
<dbReference type="GO" id="GO:0003677">
    <property type="term" value="F:DNA binding"/>
    <property type="evidence" value="ECO:0007669"/>
    <property type="project" value="UniProtKB-KW"/>
</dbReference>
<evidence type="ECO:0000256" key="5">
    <source>
        <dbReference type="ARBA" id="ARBA00023242"/>
    </source>
</evidence>
<keyword evidence="1" id="KW-0479">Metal-binding</keyword>
<keyword evidence="2" id="KW-0805">Transcription regulation</keyword>
<keyword evidence="9" id="KW-1185">Reference proteome</keyword>
<evidence type="ECO:0000256" key="4">
    <source>
        <dbReference type="ARBA" id="ARBA00023163"/>
    </source>
</evidence>
<reference evidence="8" key="2">
    <citation type="submission" date="2020-02" db="EMBL/GenBank/DDBJ databases">
        <authorList>
            <person name="Gilchrist C.L.M."/>
            <person name="Chooi Y.-H."/>
        </authorList>
    </citation>
    <scope>NUCLEOTIDE SEQUENCE</scope>
    <source>
        <strain evidence="8">MST-FP2251</strain>
    </source>
</reference>
<dbReference type="SMART" id="SM00906">
    <property type="entry name" value="Fungal_trans"/>
    <property type="match status" value="1"/>
</dbReference>
<feature type="compositionally biased region" description="Polar residues" evidence="6">
    <location>
        <begin position="101"/>
        <end position="117"/>
    </location>
</feature>
<dbReference type="PROSITE" id="PS50048">
    <property type="entry name" value="ZN2_CY6_FUNGAL_2"/>
    <property type="match status" value="1"/>
</dbReference>
<dbReference type="Gene3D" id="4.10.240.10">
    <property type="entry name" value="Zn(2)-C6 fungal-type DNA-binding domain"/>
    <property type="match status" value="1"/>
</dbReference>
<evidence type="ECO:0000313" key="9">
    <source>
        <dbReference type="Proteomes" id="UP001194746"/>
    </source>
</evidence>
<dbReference type="GO" id="GO:0006351">
    <property type="term" value="P:DNA-templated transcription"/>
    <property type="evidence" value="ECO:0007669"/>
    <property type="project" value="InterPro"/>
</dbReference>
<dbReference type="PANTHER" id="PTHR47425">
    <property type="entry name" value="FARB-RELATED"/>
    <property type="match status" value="1"/>
</dbReference>
<dbReference type="InterPro" id="IPR052761">
    <property type="entry name" value="Fungal_Detox/Toxin_TFs"/>
</dbReference>
<dbReference type="AlphaFoldDB" id="A0AAD4CYK7"/>
<reference evidence="8" key="1">
    <citation type="journal article" date="2019" name="Beilstein J. Org. Chem.">
        <title>Nanangenines: drimane sesquiterpenoids as the dominant metabolite cohort of a novel Australian fungus, Aspergillus nanangensis.</title>
        <authorList>
            <person name="Lacey H.J."/>
            <person name="Gilchrist C.L.M."/>
            <person name="Crombie A."/>
            <person name="Kalaitzis J.A."/>
            <person name="Vuong D."/>
            <person name="Rutledge P.J."/>
            <person name="Turner P."/>
            <person name="Pitt J.I."/>
            <person name="Lacey E."/>
            <person name="Chooi Y.H."/>
            <person name="Piggott A.M."/>
        </authorList>
    </citation>
    <scope>NUCLEOTIDE SEQUENCE</scope>
    <source>
        <strain evidence="8">MST-FP2251</strain>
    </source>
</reference>
<evidence type="ECO:0000256" key="2">
    <source>
        <dbReference type="ARBA" id="ARBA00023015"/>
    </source>
</evidence>
<dbReference type="Pfam" id="PF04082">
    <property type="entry name" value="Fungal_trans"/>
    <property type="match status" value="1"/>
</dbReference>
<evidence type="ECO:0000256" key="6">
    <source>
        <dbReference type="SAM" id="MobiDB-lite"/>
    </source>
</evidence>
<dbReference type="CDD" id="cd12148">
    <property type="entry name" value="fungal_TF_MHR"/>
    <property type="match status" value="1"/>
</dbReference>
<evidence type="ECO:0000313" key="8">
    <source>
        <dbReference type="EMBL" id="KAF9895115.1"/>
    </source>
</evidence>
<name>A0AAD4CYK7_ASPNN</name>
<dbReference type="GO" id="GO:0000981">
    <property type="term" value="F:DNA-binding transcription factor activity, RNA polymerase II-specific"/>
    <property type="evidence" value="ECO:0007669"/>
    <property type="project" value="InterPro"/>
</dbReference>
<evidence type="ECO:0000256" key="3">
    <source>
        <dbReference type="ARBA" id="ARBA00023125"/>
    </source>
</evidence>
<dbReference type="SUPFAM" id="SSF57701">
    <property type="entry name" value="Zn2/Cys6 DNA-binding domain"/>
    <property type="match status" value="1"/>
</dbReference>
<feature type="domain" description="Zn(2)-C6 fungal-type" evidence="7">
    <location>
        <begin position="11"/>
        <end position="43"/>
    </location>
</feature>
<comment type="caution">
    <text evidence="8">The sequence shown here is derived from an EMBL/GenBank/DDBJ whole genome shotgun (WGS) entry which is preliminary data.</text>
</comment>